<dbReference type="GO" id="GO:0016791">
    <property type="term" value="F:phosphatase activity"/>
    <property type="evidence" value="ECO:0007669"/>
    <property type="project" value="TreeGrafter"/>
</dbReference>
<dbReference type="PANTHER" id="PTHR43156:SF2">
    <property type="entry name" value="STAGE II SPORULATION PROTEIN E"/>
    <property type="match status" value="1"/>
</dbReference>
<keyword evidence="1" id="KW-0378">Hydrolase</keyword>
<evidence type="ECO:0000256" key="1">
    <source>
        <dbReference type="ARBA" id="ARBA00022801"/>
    </source>
</evidence>
<dbReference type="SUPFAM" id="SSF52172">
    <property type="entry name" value="CheY-like"/>
    <property type="match status" value="1"/>
</dbReference>
<evidence type="ECO:0000313" key="4">
    <source>
        <dbReference type="EMBL" id="ORM73526.1"/>
    </source>
</evidence>
<dbReference type="STRING" id="1076551.HA48_08800"/>
<accession>A0A1X1DA25</accession>
<evidence type="ECO:0000313" key="5">
    <source>
        <dbReference type="Proteomes" id="UP000193104"/>
    </source>
</evidence>
<dbReference type="OrthoDB" id="9806105at2"/>
<dbReference type="InterPro" id="IPR001932">
    <property type="entry name" value="PPM-type_phosphatase-like_dom"/>
</dbReference>
<dbReference type="EMBL" id="MLFS01000019">
    <property type="protein sequence ID" value="ORM73526.1"/>
    <property type="molecule type" value="Genomic_DNA"/>
</dbReference>
<reference evidence="4 5" key="1">
    <citation type="journal article" date="2017" name="Antonie Van Leeuwenhoek">
        <title>Phylogenomic resolution of the bacterial genus Pantoea and its relationship with Erwinia and Tatumella.</title>
        <authorList>
            <person name="Palmer M."/>
            <person name="Steenkamp E.T."/>
            <person name="Coetzee M.P."/>
            <person name="Chan W.Y."/>
            <person name="van Zyl E."/>
            <person name="De Maayer P."/>
            <person name="Coutinho T.A."/>
            <person name="Blom J."/>
            <person name="Smits T.H."/>
            <person name="Duffy B."/>
            <person name="Venter S.N."/>
        </authorList>
    </citation>
    <scope>NUCLEOTIDE SEQUENCE [LARGE SCALE GENOMIC DNA]</scope>
    <source>
        <strain evidence="4 5">LMG 26277</strain>
    </source>
</reference>
<keyword evidence="2" id="KW-0597">Phosphoprotein</keyword>
<feature type="modified residue" description="4-aspartylphosphate" evidence="2">
    <location>
        <position position="57"/>
    </location>
</feature>
<dbReference type="Gene3D" id="3.40.50.2300">
    <property type="match status" value="1"/>
</dbReference>
<dbReference type="PROSITE" id="PS50110">
    <property type="entry name" value="RESPONSE_REGULATORY"/>
    <property type="match status" value="1"/>
</dbReference>
<name>A0A1X1DA25_9GAMM</name>
<sequence>MLTLQPQSVLIVDDATTWRKLLSGLLKQWGYHVFEAENGEQALAMLSQHPINLLISDWEMPVMDGLTLCRQVRQQFQERYIYLILLTVRESTDDLRAGFDAGADDFLRKPVNRVELQARLHAGERILQLEQTLESRNRSLSEALQQIQLDLQAAAALQHSILPPHAIRHAIYHADWLFIPSAWVSGDIFHFFPLDNQAVGFYSVDVSGHGVSAAMLSVAVARQFLHGRTVERFLYDDEAITPPAQVVSILNERFVAQSSDVTSYFTMVYGVIDRTSGAGRLCQAGHPTPLIVAPDGAIRQVGQGGPPVGLLDHLTWEEVPFTLAAGERLCLYSDGISECENPGQEMFGAQRFAALLTELAPLPLPQLLAGVHSQLNLWRQLPHDSDAPAGDDISLLVIERQPISEQEQQDEN</sequence>
<dbReference type="Gene3D" id="3.60.40.10">
    <property type="entry name" value="PPM-type phosphatase domain"/>
    <property type="match status" value="1"/>
</dbReference>
<dbReference type="AlphaFoldDB" id="A0A1X1DA25"/>
<keyword evidence="5" id="KW-1185">Reference proteome</keyword>
<dbReference type="Proteomes" id="UP000193104">
    <property type="component" value="Unassembled WGS sequence"/>
</dbReference>
<gene>
    <name evidence="4" type="ORF">HA48_08800</name>
</gene>
<dbReference type="InterPro" id="IPR052016">
    <property type="entry name" value="Bact_Sigma-Reg"/>
</dbReference>
<proteinExistence type="predicted"/>
<dbReference type="SMART" id="SM00448">
    <property type="entry name" value="REC"/>
    <property type="match status" value="1"/>
</dbReference>
<dbReference type="Pfam" id="PF07228">
    <property type="entry name" value="SpoIIE"/>
    <property type="match status" value="1"/>
</dbReference>
<dbReference type="Pfam" id="PF00072">
    <property type="entry name" value="Response_reg"/>
    <property type="match status" value="1"/>
</dbReference>
<feature type="domain" description="Response regulatory" evidence="3">
    <location>
        <begin position="8"/>
        <end position="124"/>
    </location>
</feature>
<comment type="caution">
    <text evidence="4">The sequence shown here is derived from an EMBL/GenBank/DDBJ whole genome shotgun (WGS) entry which is preliminary data.</text>
</comment>
<dbReference type="InterPro" id="IPR036457">
    <property type="entry name" value="PPM-type-like_dom_sf"/>
</dbReference>
<dbReference type="RefSeq" id="WP_128600710.1">
    <property type="nucleotide sequence ID" value="NZ_MLFS01000019.1"/>
</dbReference>
<dbReference type="PANTHER" id="PTHR43156">
    <property type="entry name" value="STAGE II SPORULATION PROTEIN E-RELATED"/>
    <property type="match status" value="1"/>
</dbReference>
<protein>
    <submittedName>
        <fullName evidence="4">Response regulator</fullName>
    </submittedName>
</protein>
<evidence type="ECO:0000256" key="2">
    <source>
        <dbReference type="PROSITE-ProRule" id="PRU00169"/>
    </source>
</evidence>
<dbReference type="GO" id="GO:0000160">
    <property type="term" value="P:phosphorelay signal transduction system"/>
    <property type="evidence" value="ECO:0007669"/>
    <property type="project" value="InterPro"/>
</dbReference>
<dbReference type="InterPro" id="IPR011006">
    <property type="entry name" value="CheY-like_superfamily"/>
</dbReference>
<evidence type="ECO:0000259" key="3">
    <source>
        <dbReference type="PROSITE" id="PS50110"/>
    </source>
</evidence>
<dbReference type="SMART" id="SM00331">
    <property type="entry name" value="PP2C_SIG"/>
    <property type="match status" value="1"/>
</dbReference>
<dbReference type="InterPro" id="IPR001789">
    <property type="entry name" value="Sig_transdc_resp-reg_receiver"/>
</dbReference>
<organism evidence="4 5">
    <name type="scientific">Pantoea wallisii</name>
    <dbReference type="NCBI Taxonomy" id="1076551"/>
    <lineage>
        <taxon>Bacteria</taxon>
        <taxon>Pseudomonadati</taxon>
        <taxon>Pseudomonadota</taxon>
        <taxon>Gammaproteobacteria</taxon>
        <taxon>Enterobacterales</taxon>
        <taxon>Erwiniaceae</taxon>
        <taxon>Pantoea</taxon>
    </lineage>
</organism>